<gene>
    <name evidence="1" type="ORF">C495_14362</name>
</gene>
<protein>
    <submittedName>
        <fullName evidence="1">Uncharacterized protein</fullName>
    </submittedName>
</protein>
<dbReference type="AlphaFoldDB" id="L9VZN8"/>
<sequence>MARTTGVHLRCRRWSSTLLRDDHRQVGSGFLPSSIELSSPVRVSSYDHSFECTIAMNSAFSAFLERQ</sequence>
<accession>L9VZN8</accession>
<dbReference type="STRING" id="1230460.C495_14362"/>
<organism evidence="1 2">
    <name type="scientific">Natronorubrum sulfidifaciens JCM 14089</name>
    <dbReference type="NCBI Taxonomy" id="1230460"/>
    <lineage>
        <taxon>Archaea</taxon>
        <taxon>Methanobacteriati</taxon>
        <taxon>Methanobacteriota</taxon>
        <taxon>Stenosarchaea group</taxon>
        <taxon>Halobacteria</taxon>
        <taxon>Halobacteriales</taxon>
        <taxon>Natrialbaceae</taxon>
        <taxon>Natronorubrum</taxon>
    </lineage>
</organism>
<keyword evidence="2" id="KW-1185">Reference proteome</keyword>
<comment type="caution">
    <text evidence="1">The sequence shown here is derived from an EMBL/GenBank/DDBJ whole genome shotgun (WGS) entry which is preliminary data.</text>
</comment>
<name>L9VZN8_9EURY</name>
<dbReference type="Proteomes" id="UP000011661">
    <property type="component" value="Unassembled WGS sequence"/>
</dbReference>
<dbReference type="EMBL" id="AOHX01000045">
    <property type="protein sequence ID" value="ELY42506.1"/>
    <property type="molecule type" value="Genomic_DNA"/>
</dbReference>
<reference evidence="1 2" key="1">
    <citation type="journal article" date="2014" name="PLoS Genet.">
        <title>Phylogenetically driven sequencing of extremely halophilic archaea reveals strategies for static and dynamic osmo-response.</title>
        <authorList>
            <person name="Becker E.A."/>
            <person name="Seitzer P.M."/>
            <person name="Tritt A."/>
            <person name="Larsen D."/>
            <person name="Krusor M."/>
            <person name="Yao A.I."/>
            <person name="Wu D."/>
            <person name="Madern D."/>
            <person name="Eisen J.A."/>
            <person name="Darling A.E."/>
            <person name="Facciotti M.T."/>
        </authorList>
    </citation>
    <scope>NUCLEOTIDE SEQUENCE [LARGE SCALE GENOMIC DNA]</scope>
    <source>
        <strain evidence="1 2">JCM 14089</strain>
    </source>
</reference>
<proteinExistence type="predicted"/>
<evidence type="ECO:0000313" key="2">
    <source>
        <dbReference type="Proteomes" id="UP000011661"/>
    </source>
</evidence>
<evidence type="ECO:0000313" key="1">
    <source>
        <dbReference type="EMBL" id="ELY42506.1"/>
    </source>
</evidence>